<protein>
    <submittedName>
        <fullName evidence="1">Uncharacterized protein</fullName>
    </submittedName>
</protein>
<evidence type="ECO:0000313" key="1">
    <source>
        <dbReference type="EMBL" id="AKQ44690.1"/>
    </source>
</evidence>
<keyword evidence="2" id="KW-1185">Reference proteome</keyword>
<dbReference type="Proteomes" id="UP000036458">
    <property type="component" value="Chromosome"/>
</dbReference>
<dbReference type="OrthoDB" id="1431004at2"/>
<dbReference type="KEGG" id="ruf:TH63_02105"/>
<sequence length="316" mass="36834">MNQQAFLFYKSLKDNNDKEEVLLGLDNFKIYLANLCKNVCSNGLKDKFIHRWIFKHELGSEKDYENYCKANLFAATNSLERIKSQLEGKEINNVTRRILVDFVCDLKPCIDKFDKYQDYSWLIINTNSHISNFYYSLSNHIFFNGEPNDHPEEKLILSSSTPFTIRQSIEYKIKRILGIDYWLIEGRPDIQAIPKCFKAIAANKQYYKIYNLDFEAIKAIHSWTNVYIHGGYRPEPWRTETALFCLKDLFYSGQTSVKNSFSLYAGVEVLETDLQVLMKNTEEIIRAGNSKPIEIKWLSKPEVAIIKNKKISQQGA</sequence>
<proteinExistence type="predicted"/>
<dbReference type="RefSeq" id="WP_048919473.1">
    <property type="nucleotide sequence ID" value="NZ_CP010777.1"/>
</dbReference>
<reference evidence="1 2" key="1">
    <citation type="submission" date="2015-01" db="EMBL/GenBank/DDBJ databases">
        <title>Rufibacter sp./DG31D/ whole genome sequencing.</title>
        <authorList>
            <person name="Kim M.K."/>
            <person name="Srinivasan S."/>
            <person name="Lee J.-J."/>
        </authorList>
    </citation>
    <scope>NUCLEOTIDE SEQUENCE [LARGE SCALE GENOMIC DNA]</scope>
    <source>
        <strain evidence="1 2">DG31D</strain>
    </source>
</reference>
<organism evidence="1 2">
    <name type="scientific">Rufibacter radiotolerans</name>
    <dbReference type="NCBI Taxonomy" id="1379910"/>
    <lineage>
        <taxon>Bacteria</taxon>
        <taxon>Pseudomonadati</taxon>
        <taxon>Bacteroidota</taxon>
        <taxon>Cytophagia</taxon>
        <taxon>Cytophagales</taxon>
        <taxon>Hymenobacteraceae</taxon>
        <taxon>Rufibacter</taxon>
    </lineage>
</organism>
<accession>A0A0H4VGG7</accession>
<dbReference type="PATRIC" id="fig|1379910.4.peg.447"/>
<dbReference type="AlphaFoldDB" id="A0A0H4VGG7"/>
<dbReference type="EMBL" id="CP010777">
    <property type="protein sequence ID" value="AKQ44690.1"/>
    <property type="molecule type" value="Genomic_DNA"/>
</dbReference>
<evidence type="ECO:0000313" key="2">
    <source>
        <dbReference type="Proteomes" id="UP000036458"/>
    </source>
</evidence>
<name>A0A0H4VGG7_9BACT</name>
<gene>
    <name evidence="1" type="ORF">TH63_02105</name>
</gene>